<dbReference type="PANTHER" id="PTHR13799:SF14">
    <property type="entry name" value="GTP CYCLOHYDROLASE 1 TYPE 2 HOMOLOG"/>
    <property type="match status" value="1"/>
</dbReference>
<accession>A0A0R2JCC6</accession>
<evidence type="ECO:0000256" key="2">
    <source>
        <dbReference type="ARBA" id="ARBA00011643"/>
    </source>
</evidence>
<dbReference type="GO" id="GO:0005737">
    <property type="term" value="C:cytoplasm"/>
    <property type="evidence" value="ECO:0007669"/>
    <property type="project" value="TreeGrafter"/>
</dbReference>
<feature type="binding site" evidence="5">
    <location>
        <position position="228"/>
    </location>
    <ligand>
        <name>a divalent metal cation</name>
        <dbReference type="ChEBI" id="CHEBI:60240"/>
        <label>1</label>
    </ligand>
</feature>
<evidence type="ECO:0000256" key="1">
    <source>
        <dbReference type="ARBA" id="ARBA00006964"/>
    </source>
</evidence>
<dbReference type="NCBIfam" id="TIGR00486">
    <property type="entry name" value="YbgI_SA1388"/>
    <property type="match status" value="1"/>
</dbReference>
<gene>
    <name evidence="6" type="ORF">IV73_GL000731</name>
</gene>
<sequence>MMQAQTLIDAIEALAPVNLAWERDVVGLQLGRADQSIDRVMTTLDVRPEVVQEAIDKDVDFIFSHHPLMFHPARTLDLSRPQNQMYADLLRHNIVVYSAHTNLDAAVGGMNDWLAEALQIQNPRPLIPNADGKSGLGRIGQLEQPKTVRTYAQALKDLFNVAAVRVIGPDLERSIQTVAVIGGDGGDHYRQAQQAGADVLVTADLYYHIGHDVIADDFTVIDPDHHMEAIVKAKMVEQIQIWQHAYGWELNAVFLSAMNTDPYQYLV</sequence>
<comment type="similarity">
    <text evidence="1">Belongs to the GTP cyclohydrolase I type 2/NIF3 family.</text>
</comment>
<protein>
    <recommendedName>
        <fullName evidence="3">GTP cyclohydrolase 1 type 2 homolog</fullName>
    </recommendedName>
</protein>
<dbReference type="STRING" id="1616.IV73_GL000731"/>
<proteinExistence type="inferred from homology"/>
<dbReference type="PANTHER" id="PTHR13799">
    <property type="entry name" value="NGG1 INTERACTING FACTOR 3"/>
    <property type="match status" value="1"/>
</dbReference>
<feature type="binding site" evidence="5">
    <location>
        <position position="104"/>
    </location>
    <ligand>
        <name>a divalent metal cation</name>
        <dbReference type="ChEBI" id="CHEBI:60240"/>
        <label>1</label>
    </ligand>
</feature>
<dbReference type="SUPFAM" id="SSF102705">
    <property type="entry name" value="NIF3 (NGG1p interacting factor 3)-like"/>
    <property type="match status" value="1"/>
</dbReference>
<name>A0A0R2JCC6_9LACO</name>
<dbReference type="Gene3D" id="3.40.1390.30">
    <property type="entry name" value="NIF3 (NGG1p interacting factor 3)-like"/>
    <property type="match status" value="2"/>
</dbReference>
<dbReference type="EMBL" id="JQBP01000003">
    <property type="protein sequence ID" value="KRN74976.1"/>
    <property type="molecule type" value="Genomic_DNA"/>
</dbReference>
<dbReference type="InterPro" id="IPR036069">
    <property type="entry name" value="DUF34/NIF3_sf"/>
</dbReference>
<evidence type="ECO:0000313" key="7">
    <source>
        <dbReference type="Proteomes" id="UP000051655"/>
    </source>
</evidence>
<dbReference type="PATRIC" id="fig|1616.3.peg.751"/>
<evidence type="ECO:0000313" key="6">
    <source>
        <dbReference type="EMBL" id="KRN74976.1"/>
    </source>
</evidence>
<dbReference type="Pfam" id="PF01784">
    <property type="entry name" value="DUF34_NIF3"/>
    <property type="match status" value="1"/>
</dbReference>
<feature type="binding site" evidence="5">
    <location>
        <position position="225"/>
    </location>
    <ligand>
        <name>a divalent metal cation</name>
        <dbReference type="ChEBI" id="CHEBI:60240"/>
        <label>1</label>
    </ligand>
</feature>
<comment type="caution">
    <text evidence="6">The sequence shown here is derived from an EMBL/GenBank/DDBJ whole genome shotgun (WGS) entry which is preliminary data.</text>
</comment>
<keyword evidence="7" id="KW-1185">Reference proteome</keyword>
<evidence type="ECO:0000256" key="5">
    <source>
        <dbReference type="PIRSR" id="PIRSR602678-1"/>
    </source>
</evidence>
<feature type="binding site" evidence="5">
    <location>
        <position position="65"/>
    </location>
    <ligand>
        <name>a divalent metal cation</name>
        <dbReference type="ChEBI" id="CHEBI:60240"/>
        <label>1</label>
    </ligand>
</feature>
<dbReference type="AlphaFoldDB" id="A0A0R2JCC6"/>
<organism evidence="6 7">
    <name type="scientific">Weissella kandleri</name>
    <dbReference type="NCBI Taxonomy" id="1616"/>
    <lineage>
        <taxon>Bacteria</taxon>
        <taxon>Bacillati</taxon>
        <taxon>Bacillota</taxon>
        <taxon>Bacilli</taxon>
        <taxon>Lactobacillales</taxon>
        <taxon>Lactobacillaceae</taxon>
        <taxon>Weissella</taxon>
    </lineage>
</organism>
<evidence type="ECO:0000256" key="3">
    <source>
        <dbReference type="ARBA" id="ARBA00022112"/>
    </source>
</evidence>
<dbReference type="FunFam" id="3.40.1390.30:FF:000001">
    <property type="entry name" value="GTP cyclohydrolase 1 type 2"/>
    <property type="match status" value="1"/>
</dbReference>
<dbReference type="Proteomes" id="UP000051655">
    <property type="component" value="Unassembled WGS sequence"/>
</dbReference>
<feature type="binding site" evidence="5">
    <location>
        <position position="66"/>
    </location>
    <ligand>
        <name>a divalent metal cation</name>
        <dbReference type="ChEBI" id="CHEBI:60240"/>
        <label>1</label>
    </ligand>
</feature>
<dbReference type="GO" id="GO:0046872">
    <property type="term" value="F:metal ion binding"/>
    <property type="evidence" value="ECO:0007669"/>
    <property type="project" value="UniProtKB-KW"/>
</dbReference>
<comment type="subunit">
    <text evidence="2">Homohexamer.</text>
</comment>
<dbReference type="InterPro" id="IPR002678">
    <property type="entry name" value="DUF34/NIF3"/>
</dbReference>
<evidence type="ECO:0000256" key="4">
    <source>
        <dbReference type="ARBA" id="ARBA00022723"/>
    </source>
</evidence>
<reference evidence="6 7" key="1">
    <citation type="journal article" date="2015" name="Genome Announc.">
        <title>Expanding the biotechnology potential of lactobacilli through comparative genomics of 213 strains and associated genera.</title>
        <authorList>
            <person name="Sun Z."/>
            <person name="Harris H.M."/>
            <person name="McCann A."/>
            <person name="Guo C."/>
            <person name="Argimon S."/>
            <person name="Zhang W."/>
            <person name="Yang X."/>
            <person name="Jeffery I.B."/>
            <person name="Cooney J.C."/>
            <person name="Kagawa T.F."/>
            <person name="Liu W."/>
            <person name="Song Y."/>
            <person name="Salvetti E."/>
            <person name="Wrobel A."/>
            <person name="Rasinkangas P."/>
            <person name="Parkhill J."/>
            <person name="Rea M.C."/>
            <person name="O'Sullivan O."/>
            <person name="Ritari J."/>
            <person name="Douillard F.P."/>
            <person name="Paul Ross R."/>
            <person name="Yang R."/>
            <person name="Briner A.E."/>
            <person name="Felis G.E."/>
            <person name="de Vos W.M."/>
            <person name="Barrangou R."/>
            <person name="Klaenhammer T.R."/>
            <person name="Caufield P.W."/>
            <person name="Cui Y."/>
            <person name="Zhang H."/>
            <person name="O'Toole P.W."/>
        </authorList>
    </citation>
    <scope>NUCLEOTIDE SEQUENCE [LARGE SCALE GENOMIC DNA]</scope>
    <source>
        <strain evidence="6 7">DSM 20593</strain>
    </source>
</reference>
<keyword evidence="4 5" id="KW-0479">Metal-binding</keyword>